<organism evidence="2 3">
    <name type="scientific">Metarhizium album (strain ARSEF 1941)</name>
    <dbReference type="NCBI Taxonomy" id="1081103"/>
    <lineage>
        <taxon>Eukaryota</taxon>
        <taxon>Fungi</taxon>
        <taxon>Dikarya</taxon>
        <taxon>Ascomycota</taxon>
        <taxon>Pezizomycotina</taxon>
        <taxon>Sordariomycetes</taxon>
        <taxon>Hypocreomycetidae</taxon>
        <taxon>Hypocreales</taxon>
        <taxon>Clavicipitaceae</taxon>
        <taxon>Metarhizium</taxon>
    </lineage>
</organism>
<dbReference type="AlphaFoldDB" id="A0A0B2X6N0"/>
<feature type="region of interest" description="Disordered" evidence="1">
    <location>
        <begin position="196"/>
        <end position="232"/>
    </location>
</feature>
<dbReference type="HOGENOM" id="CLU_050404_0_0_1"/>
<feature type="region of interest" description="Disordered" evidence="1">
    <location>
        <begin position="1"/>
        <end position="73"/>
    </location>
</feature>
<reference evidence="2 3" key="1">
    <citation type="journal article" date="2014" name="Proc. Natl. Acad. Sci. U.S.A.">
        <title>Trajectory and genomic determinants of fungal-pathogen speciation and host adaptation.</title>
        <authorList>
            <person name="Hu X."/>
            <person name="Xiao G."/>
            <person name="Zheng P."/>
            <person name="Shang Y."/>
            <person name="Su Y."/>
            <person name="Zhang X."/>
            <person name="Liu X."/>
            <person name="Zhan S."/>
            <person name="St Leger R.J."/>
            <person name="Wang C."/>
        </authorList>
    </citation>
    <scope>NUCLEOTIDE SEQUENCE [LARGE SCALE GENOMIC DNA]</scope>
    <source>
        <strain evidence="2 3">ARSEF 1941</strain>
    </source>
</reference>
<keyword evidence="3" id="KW-1185">Reference proteome</keyword>
<dbReference type="EMBL" id="AZHE01000001">
    <property type="protein sequence ID" value="KHO02049.1"/>
    <property type="molecule type" value="Genomic_DNA"/>
</dbReference>
<gene>
    <name evidence="2" type="ORF">MAM_01050</name>
</gene>
<evidence type="ECO:0000313" key="3">
    <source>
        <dbReference type="Proteomes" id="UP000030816"/>
    </source>
</evidence>
<sequence length="425" mass="46286">MVAAPVRRTTASKNRSPAKERKSATRTQSAEASLVSSSAPSSPGKTETPRTARYSHHLPTNQQRKGNGRVPGRNLIMWNRPRMAEKLLLHIHYECTRHRLQLPWDAIAHRFHPGSSGAAIIQHINRLRREILAEGHLVPPLTQRSSATPVDPNVRGFVRQDTECGDIEATRPVYFGERIDDPKFSLPCDLSFLDEEESMEPQAGLGTSSAGSDEGDSRQDSPTPMTRCGSKSSIGSMSAYETFAPQFVAPVELVRDRRGLDLSHFPIVGQQVVETEPNHGRHLPHGSESVANSFEGIASPGEPLETSLPVIAPGHFALPGIPEHAHHGCRMSTLQSLAHPFVYQMSHHQDCLRAAFHMGMPFAMTSPYDPYMALDPGLMKQSIGQPLPAAATAENQATMRGDIEAADVSTPLPAISGPALSQTIQ</sequence>
<feature type="compositionally biased region" description="Low complexity" evidence="1">
    <location>
        <begin position="29"/>
        <end position="42"/>
    </location>
</feature>
<dbReference type="GeneID" id="63735505"/>
<accession>A0A0B2X6N0</accession>
<proteinExistence type="predicted"/>
<evidence type="ECO:0000256" key="1">
    <source>
        <dbReference type="SAM" id="MobiDB-lite"/>
    </source>
</evidence>
<dbReference type="RefSeq" id="XP_040683114.1">
    <property type="nucleotide sequence ID" value="XM_040819849.1"/>
</dbReference>
<dbReference type="Proteomes" id="UP000030816">
    <property type="component" value="Unassembled WGS sequence"/>
</dbReference>
<name>A0A0B2X6N0_METAS</name>
<dbReference type="OrthoDB" id="3903267at2759"/>
<comment type="caution">
    <text evidence="2">The sequence shown here is derived from an EMBL/GenBank/DDBJ whole genome shotgun (WGS) entry which is preliminary data.</text>
</comment>
<dbReference type="STRING" id="1081103.A0A0B2X6N0"/>
<protein>
    <submittedName>
        <fullName evidence="2">Uncharacterized protein</fullName>
    </submittedName>
</protein>
<evidence type="ECO:0000313" key="2">
    <source>
        <dbReference type="EMBL" id="KHO02049.1"/>
    </source>
</evidence>
<feature type="compositionally biased region" description="Polar residues" evidence="1">
    <location>
        <begin position="220"/>
        <end position="232"/>
    </location>
</feature>